<sequence>MSEAEVGPHTETTPQTNHIELAADIVSAYLSNNHVAAGDLPALIASVHAAVTGLGQAPATSEPEIKATPAQIRKSISHDALISFEDGKPYKTLRRHLTIRGLSPEAYRAKHGLPSDYPMVAASYSEQRSSLARSLGLGQQRRKPATKAGAAPEKVSEAVAAPKGRGGRKKAADAPVAAETPRKRAARRKAAEPALAE</sequence>
<protein>
    <submittedName>
        <fullName evidence="3">MucR family transcriptional regulator</fullName>
    </submittedName>
</protein>
<evidence type="ECO:0000313" key="3">
    <source>
        <dbReference type="EMBL" id="KAB1073436.1"/>
    </source>
</evidence>
<keyword evidence="4" id="KW-1185">Reference proteome</keyword>
<dbReference type="Gene3D" id="1.10.10.1550">
    <property type="entry name" value="ROS/MUCR transcriptional regulator protein"/>
    <property type="match status" value="1"/>
</dbReference>
<evidence type="ECO:0000256" key="1">
    <source>
        <dbReference type="ARBA" id="ARBA00007031"/>
    </source>
</evidence>
<feature type="region of interest" description="Disordered" evidence="2">
    <location>
        <begin position="131"/>
        <end position="197"/>
    </location>
</feature>
<comment type="caution">
    <text evidence="3">The sequence shown here is derived from an EMBL/GenBank/DDBJ whole genome shotgun (WGS) entry which is preliminary data.</text>
</comment>
<dbReference type="GO" id="GO:0008270">
    <property type="term" value="F:zinc ion binding"/>
    <property type="evidence" value="ECO:0007669"/>
    <property type="project" value="InterPro"/>
</dbReference>
<gene>
    <name evidence="3" type="ORF">F6X51_11885</name>
</gene>
<name>A0A6N6MRM1_9HYPH</name>
<organism evidence="3 4">
    <name type="scientific">Methylobacterium planeticum</name>
    <dbReference type="NCBI Taxonomy" id="2615211"/>
    <lineage>
        <taxon>Bacteria</taxon>
        <taxon>Pseudomonadati</taxon>
        <taxon>Pseudomonadota</taxon>
        <taxon>Alphaproteobacteria</taxon>
        <taxon>Hyphomicrobiales</taxon>
        <taxon>Methylobacteriaceae</taxon>
        <taxon>Methylobacterium</taxon>
    </lineage>
</organism>
<dbReference type="GO" id="GO:0006355">
    <property type="term" value="P:regulation of DNA-templated transcription"/>
    <property type="evidence" value="ECO:0007669"/>
    <property type="project" value="InterPro"/>
</dbReference>
<dbReference type="EMBL" id="VZZJ01000008">
    <property type="protein sequence ID" value="KAB1073436.1"/>
    <property type="molecule type" value="Genomic_DNA"/>
</dbReference>
<proteinExistence type="inferred from homology"/>
<dbReference type="InterPro" id="IPR008807">
    <property type="entry name" value="ROS_MUCR"/>
</dbReference>
<evidence type="ECO:0000256" key="2">
    <source>
        <dbReference type="SAM" id="MobiDB-lite"/>
    </source>
</evidence>
<reference evidence="3 4" key="1">
    <citation type="submission" date="2019-09" db="EMBL/GenBank/DDBJ databases">
        <title>YIM 132548 draft genome.</title>
        <authorList>
            <person name="Jiang L."/>
        </authorList>
    </citation>
    <scope>NUCLEOTIDE SEQUENCE [LARGE SCALE GENOMIC DNA]</scope>
    <source>
        <strain evidence="3 4">YIM 132548</strain>
    </source>
</reference>
<dbReference type="Proteomes" id="UP000441523">
    <property type="component" value="Unassembled WGS sequence"/>
</dbReference>
<dbReference type="Pfam" id="PF05443">
    <property type="entry name" value="ROS_MUCR"/>
    <property type="match status" value="1"/>
</dbReference>
<dbReference type="AlphaFoldDB" id="A0A6N6MRM1"/>
<dbReference type="GO" id="GO:0003677">
    <property type="term" value="F:DNA binding"/>
    <property type="evidence" value="ECO:0007669"/>
    <property type="project" value="InterPro"/>
</dbReference>
<evidence type="ECO:0000313" key="4">
    <source>
        <dbReference type="Proteomes" id="UP000441523"/>
    </source>
</evidence>
<dbReference type="InterPro" id="IPR041920">
    <property type="entry name" value="ROS/MUCR_sf"/>
</dbReference>
<accession>A0A6N6MRM1</accession>
<comment type="similarity">
    <text evidence="1">Belongs to the ros/MucR family.</text>
</comment>
<dbReference type="RefSeq" id="WP_150963842.1">
    <property type="nucleotide sequence ID" value="NZ_VZZJ01000008.1"/>
</dbReference>